<sequence>MRKPFIPFLYLIIAVFSLSACNNNNDEQARNNDVDQYLQVKDSDVRHEEKEYSNTEMAQHLAKIASKVPGVNEATAVVLGPYSIVGIDVDEELDRTRVGTIKYSVSEALKQDIHGNNTMVSADGDVNERLRRLAYKIRQGHPEDAIMDELAALVGRYIPEIPQQENQPVEPDSNSEMLKDKNKEEQLEKLQDDQSNKRMNRD</sequence>
<protein>
    <submittedName>
        <fullName evidence="3">YhcN/YlaJ family sporulation lipoprotein</fullName>
    </submittedName>
</protein>
<feature type="chain" id="PRO_5038480994" evidence="2">
    <location>
        <begin position="20"/>
        <end position="202"/>
    </location>
</feature>
<dbReference type="Pfam" id="PF09580">
    <property type="entry name" value="Spore_YhcN_YlaJ"/>
    <property type="match status" value="1"/>
</dbReference>
<proteinExistence type="predicted"/>
<keyword evidence="3" id="KW-0449">Lipoprotein</keyword>
<evidence type="ECO:0000313" key="4">
    <source>
        <dbReference type="Proteomes" id="UP000480185"/>
    </source>
</evidence>
<feature type="compositionally biased region" description="Basic and acidic residues" evidence="1">
    <location>
        <begin position="177"/>
        <end position="202"/>
    </location>
</feature>
<accession>A0A6G1X3H4</accession>
<keyword evidence="4" id="KW-1185">Reference proteome</keyword>
<name>A0A6G1X3H4_9BACI</name>
<reference evidence="3 4" key="1">
    <citation type="submission" date="2019-11" db="EMBL/GenBank/DDBJ databases">
        <authorList>
            <person name="Li J."/>
        </authorList>
    </citation>
    <scope>NUCLEOTIDE SEQUENCE [LARGE SCALE GENOMIC DNA]</scope>
    <source>
        <strain evidence="3 4">J4</strain>
    </source>
</reference>
<dbReference type="GO" id="GO:0030435">
    <property type="term" value="P:sporulation resulting in formation of a cellular spore"/>
    <property type="evidence" value="ECO:0007669"/>
    <property type="project" value="InterPro"/>
</dbReference>
<dbReference type="Proteomes" id="UP000480185">
    <property type="component" value="Unassembled WGS sequence"/>
</dbReference>
<dbReference type="PROSITE" id="PS51257">
    <property type="entry name" value="PROKAR_LIPOPROTEIN"/>
    <property type="match status" value="1"/>
</dbReference>
<evidence type="ECO:0000313" key="3">
    <source>
        <dbReference type="EMBL" id="MRG85541.1"/>
    </source>
</evidence>
<feature type="signal peptide" evidence="2">
    <location>
        <begin position="1"/>
        <end position="19"/>
    </location>
</feature>
<evidence type="ECO:0000256" key="1">
    <source>
        <dbReference type="SAM" id="MobiDB-lite"/>
    </source>
</evidence>
<dbReference type="RefSeq" id="WP_153727479.1">
    <property type="nucleotide sequence ID" value="NZ_WJNH01000002.1"/>
</dbReference>
<feature type="region of interest" description="Disordered" evidence="1">
    <location>
        <begin position="160"/>
        <end position="202"/>
    </location>
</feature>
<feature type="compositionally biased region" description="Polar residues" evidence="1">
    <location>
        <begin position="163"/>
        <end position="176"/>
    </location>
</feature>
<evidence type="ECO:0000256" key="2">
    <source>
        <dbReference type="SAM" id="SignalP"/>
    </source>
</evidence>
<keyword evidence="2" id="KW-0732">Signal</keyword>
<dbReference type="NCBIfam" id="TIGR02898">
    <property type="entry name" value="spore_YhcN_YlaJ"/>
    <property type="match status" value="1"/>
</dbReference>
<dbReference type="EMBL" id="WJNH01000002">
    <property type="protein sequence ID" value="MRG85541.1"/>
    <property type="molecule type" value="Genomic_DNA"/>
</dbReference>
<gene>
    <name evidence="3" type="ORF">GH754_04250</name>
</gene>
<dbReference type="AlphaFoldDB" id="A0A6G1X3H4"/>
<dbReference type="InterPro" id="IPR019076">
    <property type="entry name" value="Spore_lipoprot_YhcN/YlaJ-like"/>
</dbReference>
<dbReference type="InterPro" id="IPR014247">
    <property type="entry name" value="Spore_lipoprot_YhcN/YlaJ"/>
</dbReference>
<dbReference type="OrthoDB" id="2381329at2"/>
<comment type="caution">
    <text evidence="3">The sequence shown here is derived from an EMBL/GenBank/DDBJ whole genome shotgun (WGS) entry which is preliminary data.</text>
</comment>
<organism evidence="3 4">
    <name type="scientific">Salinibacillus xinjiangensis</name>
    <dbReference type="NCBI Taxonomy" id="1229268"/>
    <lineage>
        <taxon>Bacteria</taxon>
        <taxon>Bacillati</taxon>
        <taxon>Bacillota</taxon>
        <taxon>Bacilli</taxon>
        <taxon>Bacillales</taxon>
        <taxon>Bacillaceae</taxon>
        <taxon>Salinibacillus</taxon>
    </lineage>
</organism>